<dbReference type="Pfam" id="PF00297">
    <property type="entry name" value="Ribosomal_L3"/>
    <property type="match status" value="1"/>
</dbReference>
<proteinExistence type="inferred from homology"/>
<dbReference type="PANTHER" id="PTHR11229:SF16">
    <property type="entry name" value="LARGE RIBOSOMAL SUBUNIT PROTEIN UL3C"/>
    <property type="match status" value="1"/>
</dbReference>
<feature type="region of interest" description="Disordered" evidence="8">
    <location>
        <begin position="124"/>
        <end position="143"/>
    </location>
</feature>
<dbReference type="FunFam" id="2.40.30.10:FF:000004">
    <property type="entry name" value="50S ribosomal protein L3"/>
    <property type="match status" value="1"/>
</dbReference>
<dbReference type="InterPro" id="IPR009000">
    <property type="entry name" value="Transl_B-barrel_sf"/>
</dbReference>
<comment type="function">
    <text evidence="7">One of the primary rRNA binding proteins, it binds directly near the 3'-end of the 23S rRNA, where it nucleates assembly of the 50S subunit.</text>
</comment>
<dbReference type="NCBIfam" id="TIGR03625">
    <property type="entry name" value="L3_bact"/>
    <property type="match status" value="1"/>
</dbReference>
<evidence type="ECO:0000256" key="1">
    <source>
        <dbReference type="ARBA" id="ARBA00006540"/>
    </source>
</evidence>
<comment type="subunit">
    <text evidence="7">Part of the 50S ribosomal subunit. Forms a cluster with proteins L14 and L19.</text>
</comment>
<dbReference type="GO" id="GO:0003735">
    <property type="term" value="F:structural constituent of ribosome"/>
    <property type="evidence" value="ECO:0007669"/>
    <property type="project" value="UniProtKB-UniRule"/>
</dbReference>
<evidence type="ECO:0000313" key="9">
    <source>
        <dbReference type="EMBL" id="OGD34142.1"/>
    </source>
</evidence>
<dbReference type="EMBL" id="MEYS01000002">
    <property type="protein sequence ID" value="OGD34142.1"/>
    <property type="molecule type" value="Genomic_DNA"/>
</dbReference>
<dbReference type="InterPro" id="IPR000597">
    <property type="entry name" value="Ribosomal_uL3"/>
</dbReference>
<keyword evidence="3 7" id="KW-0694">RNA-binding</keyword>
<keyword evidence="2 7" id="KW-0699">rRNA-binding</keyword>
<evidence type="ECO:0000256" key="2">
    <source>
        <dbReference type="ARBA" id="ARBA00022730"/>
    </source>
</evidence>
<evidence type="ECO:0000256" key="7">
    <source>
        <dbReference type="HAMAP-Rule" id="MF_01325"/>
    </source>
</evidence>
<comment type="similarity">
    <text evidence="1 7">Belongs to the universal ribosomal protein uL3 family.</text>
</comment>
<reference evidence="9 10" key="1">
    <citation type="journal article" date="2016" name="Nat. Commun.">
        <title>Thousands of microbial genomes shed light on interconnected biogeochemical processes in an aquifer system.</title>
        <authorList>
            <person name="Anantharaman K."/>
            <person name="Brown C.T."/>
            <person name="Hug L.A."/>
            <person name="Sharon I."/>
            <person name="Castelle C.J."/>
            <person name="Probst A.J."/>
            <person name="Thomas B.C."/>
            <person name="Singh A."/>
            <person name="Wilkins M.J."/>
            <person name="Karaoz U."/>
            <person name="Brodie E.L."/>
            <person name="Williams K.H."/>
            <person name="Hubbard S.S."/>
            <person name="Banfield J.F."/>
        </authorList>
    </citation>
    <scope>NUCLEOTIDE SEQUENCE [LARGE SCALE GENOMIC DNA]</scope>
</reference>
<evidence type="ECO:0000256" key="3">
    <source>
        <dbReference type="ARBA" id="ARBA00022884"/>
    </source>
</evidence>
<evidence type="ECO:0000313" key="10">
    <source>
        <dbReference type="Proteomes" id="UP000176650"/>
    </source>
</evidence>
<comment type="caution">
    <text evidence="9">The sequence shown here is derived from an EMBL/GenBank/DDBJ whole genome shotgun (WGS) entry which is preliminary data.</text>
</comment>
<evidence type="ECO:0000256" key="6">
    <source>
        <dbReference type="ARBA" id="ARBA00035243"/>
    </source>
</evidence>
<protein>
    <recommendedName>
        <fullName evidence="6 7">Large ribosomal subunit protein uL3</fullName>
    </recommendedName>
</protein>
<dbReference type="AlphaFoldDB" id="A0A1F5BU86"/>
<dbReference type="STRING" id="1797298.A2988_01535"/>
<dbReference type="GO" id="GO:0006412">
    <property type="term" value="P:translation"/>
    <property type="evidence" value="ECO:0007669"/>
    <property type="project" value="UniProtKB-UniRule"/>
</dbReference>
<dbReference type="GO" id="GO:0019843">
    <property type="term" value="F:rRNA binding"/>
    <property type="evidence" value="ECO:0007669"/>
    <property type="project" value="UniProtKB-UniRule"/>
</dbReference>
<dbReference type="SUPFAM" id="SSF50447">
    <property type="entry name" value="Translation proteins"/>
    <property type="match status" value="1"/>
</dbReference>
<dbReference type="Gene3D" id="2.40.30.10">
    <property type="entry name" value="Translation factors"/>
    <property type="match status" value="1"/>
</dbReference>
<keyword evidence="5 7" id="KW-0687">Ribonucleoprotein</keyword>
<sequence length="201" mass="21565">MKFLLGNKLGMTQIFEKGQALPVTVLEIKPSVVAQVRTAEKDGYHAIQLGYGHKNKINKPEKGHVKELGQFAVLKEFRTDAPLGKSVGDKLDVSLFSEGDKVKISAASKAKGFQGVVKRHGFAGGPASHGQKHSLREAGSIGSTWPQRVLKGTRMAGRMGGRRTTASGLRVVKVDLENNLLVITGSIPGRKGAAIEVRSMK</sequence>
<keyword evidence="4 7" id="KW-0689">Ribosomal protein</keyword>
<name>A0A1F5BU86_9BACT</name>
<dbReference type="Proteomes" id="UP000176650">
    <property type="component" value="Unassembled WGS sequence"/>
</dbReference>
<dbReference type="PANTHER" id="PTHR11229">
    <property type="entry name" value="50S RIBOSOMAL PROTEIN L3"/>
    <property type="match status" value="1"/>
</dbReference>
<dbReference type="GO" id="GO:0022625">
    <property type="term" value="C:cytosolic large ribosomal subunit"/>
    <property type="evidence" value="ECO:0007669"/>
    <property type="project" value="TreeGrafter"/>
</dbReference>
<dbReference type="InterPro" id="IPR019927">
    <property type="entry name" value="Ribosomal_uL3_bac/org-type"/>
</dbReference>
<evidence type="ECO:0000256" key="5">
    <source>
        <dbReference type="ARBA" id="ARBA00023274"/>
    </source>
</evidence>
<accession>A0A1F5BU86</accession>
<dbReference type="Gene3D" id="3.30.160.810">
    <property type="match status" value="1"/>
</dbReference>
<dbReference type="HAMAP" id="MF_01325_B">
    <property type="entry name" value="Ribosomal_uL3_B"/>
    <property type="match status" value="1"/>
</dbReference>
<gene>
    <name evidence="7" type="primary">rplC</name>
    <name evidence="9" type="ORF">A2988_01535</name>
</gene>
<organism evidence="9 10">
    <name type="scientific">Candidatus Azambacteria bacterium RIFCSPLOWO2_01_FULL_46_25</name>
    <dbReference type="NCBI Taxonomy" id="1797298"/>
    <lineage>
        <taxon>Bacteria</taxon>
        <taxon>Candidatus Azamiibacteriota</taxon>
    </lineage>
</organism>
<evidence type="ECO:0000256" key="8">
    <source>
        <dbReference type="SAM" id="MobiDB-lite"/>
    </source>
</evidence>
<evidence type="ECO:0000256" key="4">
    <source>
        <dbReference type="ARBA" id="ARBA00022980"/>
    </source>
</evidence>